<evidence type="ECO:0000256" key="1">
    <source>
        <dbReference type="ARBA" id="ARBA00008007"/>
    </source>
</evidence>
<organism evidence="5 6">
    <name type="scientific">Maritimibacter fusiformis</name>
    <dbReference type="NCBI Taxonomy" id="2603819"/>
    <lineage>
        <taxon>Bacteria</taxon>
        <taxon>Pseudomonadati</taxon>
        <taxon>Pseudomonadota</taxon>
        <taxon>Alphaproteobacteria</taxon>
        <taxon>Rhodobacterales</taxon>
        <taxon>Roseobacteraceae</taxon>
        <taxon>Maritimibacter</taxon>
    </lineage>
</organism>
<dbReference type="EMBL" id="VSIY01000015">
    <property type="protein sequence ID" value="TYB77715.1"/>
    <property type="molecule type" value="Genomic_DNA"/>
</dbReference>
<dbReference type="InterPro" id="IPR044005">
    <property type="entry name" value="DZR_2"/>
</dbReference>
<dbReference type="SUPFAM" id="SSF53271">
    <property type="entry name" value="PRTase-like"/>
    <property type="match status" value="1"/>
</dbReference>
<dbReference type="InterPro" id="IPR029057">
    <property type="entry name" value="PRTase-like"/>
</dbReference>
<dbReference type="Gene3D" id="3.40.50.2020">
    <property type="match status" value="1"/>
</dbReference>
<feature type="domain" description="Double zinc ribbon" evidence="4">
    <location>
        <begin position="6"/>
        <end position="64"/>
    </location>
</feature>
<name>A0A5D0RA05_9RHOB</name>
<accession>A0A5D0RA05</accession>
<dbReference type="RefSeq" id="WP_148379753.1">
    <property type="nucleotide sequence ID" value="NZ_VSIY01000015.1"/>
</dbReference>
<dbReference type="AlphaFoldDB" id="A0A5D0RA05"/>
<dbReference type="Pfam" id="PF00156">
    <property type="entry name" value="Pribosyltran"/>
    <property type="match status" value="1"/>
</dbReference>
<reference evidence="5 6" key="1">
    <citation type="submission" date="2019-08" db="EMBL/GenBank/DDBJ databases">
        <title>Identification of a novel species of the genus Boseongicola.</title>
        <authorList>
            <person name="Zhang X.-Q."/>
        </authorList>
    </citation>
    <scope>NUCLEOTIDE SEQUENCE [LARGE SCALE GENOMIC DNA]</scope>
    <source>
        <strain evidence="5 6">HY14</strain>
    </source>
</reference>
<evidence type="ECO:0000313" key="6">
    <source>
        <dbReference type="Proteomes" id="UP000322080"/>
    </source>
</evidence>
<evidence type="ECO:0000259" key="3">
    <source>
        <dbReference type="Pfam" id="PF00156"/>
    </source>
</evidence>
<dbReference type="Proteomes" id="UP000322080">
    <property type="component" value="Unassembled WGS sequence"/>
</dbReference>
<protein>
    <submittedName>
        <fullName evidence="5">ComF family protein</fullName>
    </submittedName>
</protein>
<dbReference type="CDD" id="cd06223">
    <property type="entry name" value="PRTases_typeI"/>
    <property type="match status" value="1"/>
</dbReference>
<comment type="similarity">
    <text evidence="1">Belongs to the ComF/GntX family.</text>
</comment>
<dbReference type="Pfam" id="PF18912">
    <property type="entry name" value="DZR_2"/>
    <property type="match status" value="1"/>
</dbReference>
<dbReference type="PANTHER" id="PTHR47505">
    <property type="entry name" value="DNA UTILIZATION PROTEIN YHGH"/>
    <property type="match status" value="1"/>
</dbReference>
<evidence type="ECO:0000313" key="5">
    <source>
        <dbReference type="EMBL" id="TYB77715.1"/>
    </source>
</evidence>
<proteinExistence type="inferred from homology"/>
<feature type="compositionally biased region" description="Basic and acidic residues" evidence="2">
    <location>
        <begin position="162"/>
        <end position="173"/>
    </location>
</feature>
<evidence type="ECO:0000259" key="4">
    <source>
        <dbReference type="Pfam" id="PF18912"/>
    </source>
</evidence>
<keyword evidence="6" id="KW-1185">Reference proteome</keyword>
<sequence length="238" mass="25425">MQSPVAFLYPPQCVSCGEPIEDGFGLCGKCWVNTPFITGHACDKCGTPLPGDGDGAADFCDDCMTIARPWTKGRAALIYKDNARRLVLALKHGDRLDLVPPAAGWLMRAGRELISPEVLVVPVPAHWTRIFSRRYNQAAELARGLAREARLSVAPTALIRPRRTDTQDGKGQDQRFANVSGAIRPHPRNGAGMSGRCVLLVDDVMTSGATLGAAADACHEAGAAEVRVLALARVVKDA</sequence>
<gene>
    <name evidence="5" type="ORF">FVF75_15785</name>
</gene>
<dbReference type="InterPro" id="IPR000836">
    <property type="entry name" value="PRTase_dom"/>
</dbReference>
<evidence type="ECO:0000256" key="2">
    <source>
        <dbReference type="SAM" id="MobiDB-lite"/>
    </source>
</evidence>
<comment type="caution">
    <text evidence="5">The sequence shown here is derived from an EMBL/GenBank/DDBJ whole genome shotgun (WGS) entry which is preliminary data.</text>
</comment>
<feature type="domain" description="Phosphoribosyltransferase" evidence="3">
    <location>
        <begin position="139"/>
        <end position="232"/>
    </location>
</feature>
<dbReference type="InterPro" id="IPR051910">
    <property type="entry name" value="ComF/GntX_DNA_util-trans"/>
</dbReference>
<dbReference type="PANTHER" id="PTHR47505:SF1">
    <property type="entry name" value="DNA UTILIZATION PROTEIN YHGH"/>
    <property type="match status" value="1"/>
</dbReference>
<feature type="region of interest" description="Disordered" evidence="2">
    <location>
        <begin position="162"/>
        <end position="188"/>
    </location>
</feature>